<proteinExistence type="predicted"/>
<keyword evidence="3" id="KW-1185">Reference proteome</keyword>
<dbReference type="AlphaFoldDB" id="A0A395N866"/>
<keyword evidence="1" id="KW-0732">Signal</keyword>
<dbReference type="EMBL" id="PXOA01001009">
    <property type="protein sequence ID" value="RFU72061.1"/>
    <property type="molecule type" value="Genomic_DNA"/>
</dbReference>
<reference evidence="2 3" key="1">
    <citation type="journal article" date="2018" name="PLoS Pathog.">
        <title>Evolution of structural diversity of trichothecenes, a family of toxins produced by plant pathogenic and entomopathogenic fungi.</title>
        <authorList>
            <person name="Proctor R.H."/>
            <person name="McCormick S.P."/>
            <person name="Kim H.S."/>
            <person name="Cardoza R.E."/>
            <person name="Stanley A.M."/>
            <person name="Lindo L."/>
            <person name="Kelly A."/>
            <person name="Brown D.W."/>
            <person name="Lee T."/>
            <person name="Vaughan M.M."/>
            <person name="Alexander N.J."/>
            <person name="Busman M."/>
            <person name="Gutierrez S."/>
        </authorList>
    </citation>
    <scope>NUCLEOTIDE SEQUENCE [LARGE SCALE GENOMIC DNA]</scope>
    <source>
        <strain evidence="2 3">IBT 40837</strain>
    </source>
</reference>
<evidence type="ECO:0000313" key="2">
    <source>
        <dbReference type="EMBL" id="RFU72061.1"/>
    </source>
</evidence>
<gene>
    <name evidence="2" type="ORF">TARUN_10200</name>
</gene>
<comment type="caution">
    <text evidence="2">The sequence shown here is derived from an EMBL/GenBank/DDBJ whole genome shotgun (WGS) entry which is preliminary data.</text>
</comment>
<evidence type="ECO:0008006" key="4">
    <source>
        <dbReference type="Google" id="ProtNLM"/>
    </source>
</evidence>
<evidence type="ECO:0000313" key="3">
    <source>
        <dbReference type="Proteomes" id="UP000266272"/>
    </source>
</evidence>
<dbReference type="Proteomes" id="UP000266272">
    <property type="component" value="Unassembled WGS sequence"/>
</dbReference>
<protein>
    <recommendedName>
        <fullName evidence="4">Secreted protein</fullName>
    </recommendedName>
</protein>
<feature type="chain" id="PRO_5017183633" description="Secreted protein" evidence="1">
    <location>
        <begin position="20"/>
        <end position="113"/>
    </location>
</feature>
<organism evidence="2 3">
    <name type="scientific">Trichoderma arundinaceum</name>
    <dbReference type="NCBI Taxonomy" id="490622"/>
    <lineage>
        <taxon>Eukaryota</taxon>
        <taxon>Fungi</taxon>
        <taxon>Dikarya</taxon>
        <taxon>Ascomycota</taxon>
        <taxon>Pezizomycotina</taxon>
        <taxon>Sordariomycetes</taxon>
        <taxon>Hypocreomycetidae</taxon>
        <taxon>Hypocreales</taxon>
        <taxon>Hypocreaceae</taxon>
        <taxon>Trichoderma</taxon>
    </lineage>
</organism>
<name>A0A395N866_TRIAR</name>
<evidence type="ECO:0000256" key="1">
    <source>
        <dbReference type="SAM" id="SignalP"/>
    </source>
</evidence>
<sequence length="113" mass="12488">MNSPLIFFTSLALIAKGFALCRGLAGAASTDSEGLSRVIFTSNAKYWVPRASGVMMRYVPSMMMLKPSTRWLLLPNCKRIEDEAIIAGKGRSKLTQVYFNPATTSRTASVFFR</sequence>
<accession>A0A395N866</accession>
<feature type="signal peptide" evidence="1">
    <location>
        <begin position="1"/>
        <end position="19"/>
    </location>
</feature>